<reference evidence="2 3" key="2">
    <citation type="journal article" date="2005" name="Mol. Genet. Genomics">
        <title>The complete nucleotide sequence and multipartite organization of the tobacco mitochondrial genome: comparative analysis of mitochondrial genomes in higher plants.</title>
        <authorList>
            <person name="Sugiyama Y."/>
            <person name="Watase Y."/>
            <person name="Nagase M."/>
            <person name="Makita N."/>
            <person name="Yagura S."/>
            <person name="Hirai A."/>
            <person name="Sugiura M."/>
        </authorList>
    </citation>
    <scope>NUCLEOTIDE SEQUENCE</scope>
    <source>
        <strain evidence="3">cv. TN90</strain>
        <tissue evidence="2 5">Leaf</tissue>
    </source>
</reference>
<dbReference type="AlphaFoldDB" id="Q5M9Z0"/>
<sequence>MCSNFWPCTDHPMDHGLNGHCLKGLCPGDRRPPHKVHLAPMGRYNYPRRHSKLEGETNPPGGLPSGKSYDTGAGFSKKPRSWVAKRAHLETWDLSRKCEGCNKPAGQRESTSLVLI</sequence>
<evidence type="ECO:0000256" key="1">
    <source>
        <dbReference type="SAM" id="MobiDB-lite"/>
    </source>
</evidence>
<evidence type="ECO:0000313" key="5">
    <source>
        <dbReference type="RefSeq" id="YP_173423.1"/>
    </source>
</evidence>
<dbReference type="EMBL" id="BA000042">
    <property type="protein sequence ID" value="BAD83488.1"/>
    <property type="molecule type" value="Genomic_DNA"/>
</dbReference>
<protein>
    <submittedName>
        <fullName evidence="2 5">Uncharacterized protein</fullName>
    </submittedName>
</protein>
<dbReference type="PaxDb" id="4097-Q5M9Z0"/>
<reference evidence="5" key="3">
    <citation type="submission" date="2025-04" db="UniProtKB">
        <authorList>
            <consortium name="RefSeq"/>
        </authorList>
    </citation>
    <scope>IDENTIFICATION</scope>
    <source>
        <tissue evidence="5">Leaf</tissue>
    </source>
</reference>
<keyword evidence="4" id="KW-1185">Reference proteome</keyword>
<keyword evidence="2 5" id="KW-0496">Mitochondrion</keyword>
<evidence type="ECO:0000313" key="2">
    <source>
        <dbReference type="EMBL" id="BAD83488.1"/>
    </source>
</evidence>
<gene>
    <name evidence="2 5" type="primary">orf116</name>
    <name evidence="5" type="ORF">NitaMp081</name>
</gene>
<organism evidence="2">
    <name type="scientific">Nicotiana tabacum</name>
    <name type="common">Common tobacco</name>
    <dbReference type="NCBI Taxonomy" id="4097"/>
    <lineage>
        <taxon>Eukaryota</taxon>
        <taxon>Viridiplantae</taxon>
        <taxon>Streptophyta</taxon>
        <taxon>Embryophyta</taxon>
        <taxon>Tracheophyta</taxon>
        <taxon>Spermatophyta</taxon>
        <taxon>Magnoliopsida</taxon>
        <taxon>eudicotyledons</taxon>
        <taxon>Gunneridae</taxon>
        <taxon>Pentapetalae</taxon>
        <taxon>asterids</taxon>
        <taxon>lamiids</taxon>
        <taxon>Solanales</taxon>
        <taxon>Solanaceae</taxon>
        <taxon>Nicotianoideae</taxon>
        <taxon>Nicotianeae</taxon>
        <taxon>Nicotiana</taxon>
    </lineage>
</organism>
<dbReference type="KEGG" id="nta:3205220"/>
<dbReference type="OrthoDB" id="1664237at2759"/>
<accession>Q5M9Z0</accession>
<proteinExistence type="predicted"/>
<dbReference type="STRING" id="4097.Q5M9Z0"/>
<evidence type="ECO:0000313" key="3">
    <source>
        <dbReference type="Proteomes" id="UP000084051"/>
    </source>
</evidence>
<dbReference type="GeneID" id="3205220"/>
<feature type="region of interest" description="Disordered" evidence="1">
    <location>
        <begin position="46"/>
        <end position="80"/>
    </location>
</feature>
<geneLocation type="mitochondrion" evidence="2 5"/>
<reference evidence="5" key="1">
    <citation type="submission" date="2004-12" db="EMBL/GenBank/DDBJ databases">
        <authorList>
            <consortium name="NCBI Genome Project"/>
        </authorList>
    </citation>
    <scope>NUCLEOTIDE SEQUENCE</scope>
    <source>
        <tissue evidence="5">Leaf</tissue>
    </source>
</reference>
<dbReference type="Proteomes" id="UP000790787">
    <property type="component" value="Mitochondrion MT"/>
</dbReference>
<evidence type="ECO:0000313" key="4">
    <source>
        <dbReference type="Proteomes" id="UP000790787"/>
    </source>
</evidence>
<name>Q5M9Z0_TOBAC</name>
<dbReference type="RefSeq" id="YP_173423.1">
    <property type="nucleotide sequence ID" value="NC_006581.1"/>
</dbReference>